<dbReference type="EMBL" id="BJWL01000027">
    <property type="protein sequence ID" value="GFZ18488.1"/>
    <property type="molecule type" value="Genomic_DNA"/>
</dbReference>
<dbReference type="SUPFAM" id="SSF56672">
    <property type="entry name" value="DNA/RNA polymerases"/>
    <property type="match status" value="1"/>
</dbReference>
<gene>
    <name evidence="3" type="ORF">Acr_27g0002270</name>
</gene>
<dbReference type="PANTHER" id="PTHR11439:SF463">
    <property type="entry name" value="REVERSE TRANSCRIPTASE TY1_COPIA-TYPE DOMAIN-CONTAINING PROTEIN"/>
    <property type="match status" value="1"/>
</dbReference>
<feature type="region of interest" description="Disordered" evidence="1">
    <location>
        <begin position="333"/>
        <end position="390"/>
    </location>
</feature>
<sequence length="631" mass="70615">MSDGSKIISAEVSGNKDVLNPYDRQLENVPLDICGIKLDGTNYFIWSHTFTLAIEGRGMSEFIEEPVTQRSGVWQEYDFNQGFQAVCTADAASWLKRLENERVYDFLASLDEEESGRGVMLHTPPSDRSALIATPQGGKLQTGTSNGANDRESLSGRGRGTVRPQAQAHISESAIVASSPDSGFISSEQVGGFSQGEMQALRRLMAQDDSSPTIALMQRGSGEVILTAAYLINRMPSNVLNFKTPIECLPSHFHVTNLPPRIFGCVCFVHALHPSGGKFDPKAHKCIFIGYSPTQKGYKCYDPSFGKFLVYMDVTLWETESFFSRSTPSLQGEYRQEEEMFSGEEEKLFYDHGDRRKEKSGEEPISPERATRDIGGDEEASPHWLQGSNLKTYPRKEKESALVPIYSPIEANHHLSGDMGEHTNKERYQRLVGRLIYLAHTRPDVSYAVGVVSQFMHDPHTSHLDAIYRSLRYLKSAPGKGNLFSNYGHLQLEVFTDADWARSVDDRCSTSSYYTVLGGNLVTWRSKKQSVVARSSAEAEYRAMTHGVYSSWWLPDLALKLSIELWLMVFMDQYQGVPKHFNNVRCNLQCPRVPDSQSKKQLTTTELYSLVKLIGVADGRAAKSFHNCTAL</sequence>
<evidence type="ECO:0000313" key="4">
    <source>
        <dbReference type="Proteomes" id="UP000585474"/>
    </source>
</evidence>
<dbReference type="AlphaFoldDB" id="A0A7J0H632"/>
<dbReference type="Pfam" id="PF25597">
    <property type="entry name" value="SH3_retrovirus"/>
    <property type="match status" value="1"/>
</dbReference>
<protein>
    <recommendedName>
        <fullName evidence="2">Retroviral polymerase SH3-like domain-containing protein</fullName>
    </recommendedName>
</protein>
<dbReference type="CDD" id="cd09272">
    <property type="entry name" value="RNase_HI_RT_Ty1"/>
    <property type="match status" value="1"/>
</dbReference>
<accession>A0A7J0H632</accession>
<dbReference type="PANTHER" id="PTHR11439">
    <property type="entry name" value="GAG-POL-RELATED RETROTRANSPOSON"/>
    <property type="match status" value="1"/>
</dbReference>
<evidence type="ECO:0000259" key="2">
    <source>
        <dbReference type="Pfam" id="PF25597"/>
    </source>
</evidence>
<reference evidence="3 4" key="1">
    <citation type="submission" date="2019-07" db="EMBL/GenBank/DDBJ databases">
        <title>De Novo Assembly of kiwifruit Actinidia rufa.</title>
        <authorList>
            <person name="Sugita-Konishi S."/>
            <person name="Sato K."/>
            <person name="Mori E."/>
            <person name="Abe Y."/>
            <person name="Kisaki G."/>
            <person name="Hamano K."/>
            <person name="Suezawa K."/>
            <person name="Otani M."/>
            <person name="Fukuda T."/>
            <person name="Manabe T."/>
            <person name="Gomi K."/>
            <person name="Tabuchi M."/>
            <person name="Akimitsu K."/>
            <person name="Kataoka I."/>
        </authorList>
    </citation>
    <scope>NUCLEOTIDE SEQUENCE [LARGE SCALE GENOMIC DNA]</scope>
    <source>
        <strain evidence="4">cv. Fuchu</strain>
    </source>
</reference>
<evidence type="ECO:0000313" key="3">
    <source>
        <dbReference type="EMBL" id="GFZ18488.1"/>
    </source>
</evidence>
<dbReference type="InterPro" id="IPR057670">
    <property type="entry name" value="SH3_retrovirus"/>
</dbReference>
<proteinExistence type="predicted"/>
<feature type="compositionally biased region" description="Polar residues" evidence="1">
    <location>
        <begin position="139"/>
        <end position="148"/>
    </location>
</feature>
<feature type="compositionally biased region" description="Basic and acidic residues" evidence="1">
    <location>
        <begin position="334"/>
        <end position="362"/>
    </location>
</feature>
<evidence type="ECO:0000256" key="1">
    <source>
        <dbReference type="SAM" id="MobiDB-lite"/>
    </source>
</evidence>
<dbReference type="InterPro" id="IPR043502">
    <property type="entry name" value="DNA/RNA_pol_sf"/>
</dbReference>
<dbReference type="Proteomes" id="UP000585474">
    <property type="component" value="Unassembled WGS sequence"/>
</dbReference>
<name>A0A7J0H632_9ERIC</name>
<organism evidence="3 4">
    <name type="scientific">Actinidia rufa</name>
    <dbReference type="NCBI Taxonomy" id="165716"/>
    <lineage>
        <taxon>Eukaryota</taxon>
        <taxon>Viridiplantae</taxon>
        <taxon>Streptophyta</taxon>
        <taxon>Embryophyta</taxon>
        <taxon>Tracheophyta</taxon>
        <taxon>Spermatophyta</taxon>
        <taxon>Magnoliopsida</taxon>
        <taxon>eudicotyledons</taxon>
        <taxon>Gunneridae</taxon>
        <taxon>Pentapetalae</taxon>
        <taxon>asterids</taxon>
        <taxon>Ericales</taxon>
        <taxon>Actinidiaceae</taxon>
        <taxon>Actinidia</taxon>
    </lineage>
</organism>
<comment type="caution">
    <text evidence="3">The sequence shown here is derived from an EMBL/GenBank/DDBJ whole genome shotgun (WGS) entry which is preliminary data.</text>
</comment>
<feature type="region of interest" description="Disordered" evidence="1">
    <location>
        <begin position="128"/>
        <end position="160"/>
    </location>
</feature>
<feature type="domain" description="Retroviral polymerase SH3-like" evidence="2">
    <location>
        <begin position="265"/>
        <end position="327"/>
    </location>
</feature>
<dbReference type="OrthoDB" id="2802215at2759"/>
<keyword evidence="4" id="KW-1185">Reference proteome</keyword>